<feature type="transmembrane region" description="Helical" evidence="2">
    <location>
        <begin position="135"/>
        <end position="151"/>
    </location>
</feature>
<evidence type="ECO:0000256" key="2">
    <source>
        <dbReference type="SAM" id="Phobius"/>
    </source>
</evidence>
<evidence type="ECO:0000313" key="3">
    <source>
        <dbReference type="EMBL" id="RZS38899.1"/>
    </source>
</evidence>
<protein>
    <submittedName>
        <fullName evidence="3">Uncharacterized protein (TIGR04222 family)</fullName>
    </submittedName>
</protein>
<keyword evidence="2" id="KW-0812">Transmembrane</keyword>
<feature type="region of interest" description="Disordered" evidence="1">
    <location>
        <begin position="244"/>
        <end position="266"/>
    </location>
</feature>
<dbReference type="AlphaFoldDB" id="A0A4Q7KQ31"/>
<keyword evidence="2" id="KW-1133">Transmembrane helix</keyword>
<accession>A0A4Q7KQ31</accession>
<name>A0A4Q7KQ31_9PSEU</name>
<feature type="transmembrane region" description="Helical" evidence="2">
    <location>
        <begin position="6"/>
        <end position="22"/>
    </location>
</feature>
<evidence type="ECO:0000256" key="1">
    <source>
        <dbReference type="SAM" id="MobiDB-lite"/>
    </source>
</evidence>
<gene>
    <name evidence="3" type="ORF">EV193_104110</name>
</gene>
<proteinExistence type="predicted"/>
<dbReference type="EMBL" id="SGWQ01000004">
    <property type="protein sequence ID" value="RZS38899.1"/>
    <property type="molecule type" value="Genomic_DNA"/>
</dbReference>
<keyword evidence="2" id="KW-0472">Membrane</keyword>
<dbReference type="InterPro" id="IPR026467">
    <property type="entry name" value="Ser/Gly_Cys_C_dom"/>
</dbReference>
<dbReference type="RefSeq" id="WP_130344515.1">
    <property type="nucleotide sequence ID" value="NZ_SGWQ01000004.1"/>
</dbReference>
<comment type="caution">
    <text evidence="3">The sequence shown here is derived from an EMBL/GenBank/DDBJ whole genome shotgun (WGS) entry which is preliminary data.</text>
</comment>
<evidence type="ECO:0000313" key="4">
    <source>
        <dbReference type="Proteomes" id="UP000294257"/>
    </source>
</evidence>
<dbReference type="NCBIfam" id="TIGR04222">
    <property type="entry name" value="near_uncomplex"/>
    <property type="match status" value="1"/>
</dbReference>
<dbReference type="Proteomes" id="UP000294257">
    <property type="component" value="Unassembled WGS sequence"/>
</dbReference>
<reference evidence="3 4" key="1">
    <citation type="submission" date="2019-02" db="EMBL/GenBank/DDBJ databases">
        <title>Genomic Encyclopedia of Type Strains, Phase IV (KMG-IV): sequencing the most valuable type-strain genomes for metagenomic binning, comparative biology and taxonomic classification.</title>
        <authorList>
            <person name="Goeker M."/>
        </authorList>
    </citation>
    <scope>NUCLEOTIDE SEQUENCE [LARGE SCALE GENOMIC DNA]</scope>
    <source>
        <strain evidence="3 4">DSM 101727</strain>
    </source>
</reference>
<organism evidence="3 4">
    <name type="scientific">Herbihabitans rhizosphaerae</name>
    <dbReference type="NCBI Taxonomy" id="1872711"/>
    <lineage>
        <taxon>Bacteria</taxon>
        <taxon>Bacillati</taxon>
        <taxon>Actinomycetota</taxon>
        <taxon>Actinomycetes</taxon>
        <taxon>Pseudonocardiales</taxon>
        <taxon>Pseudonocardiaceae</taxon>
        <taxon>Herbihabitans</taxon>
    </lineage>
</organism>
<keyword evidence="4" id="KW-1185">Reference proteome</keyword>
<sequence length="266" mass="27567">MAGYLIALGVAAVLALAASWFLRRWPWSKNPPDDLGVYEIAMLAGGPRRVEHTALAGLAISGAIRIGRDGRVRRIGEPDDDDMQRHVLSRLGSKGKLSRRRILGERDLKIAALVSRLTNRGYLASSRALTAARHSHWLVLAVAVVGFFLLSGELTGWLVLGATVAAVVWLSTLMVVTRGGMATSGRGVAQLQAVRDSLAGVSGMSPYAAAIGDLVLVAMVGIAAYPDAEVASIMEAQTDTGGWFSGGDGSDGGGDSDGGGGSDGSV</sequence>
<feature type="transmembrane region" description="Helical" evidence="2">
    <location>
        <begin position="157"/>
        <end position="176"/>
    </location>
</feature>
<dbReference type="OrthoDB" id="3620552at2"/>